<dbReference type="Pfam" id="PF14393">
    <property type="entry name" value="DUF4422"/>
    <property type="match status" value="1"/>
</dbReference>
<sequence length="355" mass="40699">MTMMEKIQMAKRIAVYGAQATACGVVLSLIVAFKRVPEAVIVSDMSGNPEEIFGVSVIPIENAQNLKDCLILVATPIYVHNEIMETLYANGFQTIIPIANELEYEIMAAYYRGATRFDLLEDIPQSGGTPDIGIFRVCSARDAIVKEALLTHMREFVTNIQAGAAISGHMPGVLTDDVGENISERNSRYSELTATYWVWKHVTTAFKGIYHYRRLLHLTEADLLRLNHLDAVLPLPMVKYPNASAQFKRYISNDTFEVIMGLLKSRNDDYYAFAHQYWYEPYLYNYNMLIARAQVFDDYCSFLFDILFKVEHYFDSRRIPKQERYIGYIGEILTSLYFMANSHLKIGHTRRTNLI</sequence>
<dbReference type="HOGENOM" id="CLU_749610_0_0_9"/>
<protein>
    <recommendedName>
        <fullName evidence="1">DUF4422 domain-containing protein</fullName>
    </recommendedName>
</protein>
<dbReference type="InterPro" id="IPR025536">
    <property type="entry name" value="DUF4422"/>
</dbReference>
<dbReference type="STRING" id="138119.DSY3018"/>
<keyword evidence="3" id="KW-1185">Reference proteome</keyword>
<accession>Q24T35</accession>
<evidence type="ECO:0000313" key="3">
    <source>
        <dbReference type="Proteomes" id="UP000001946"/>
    </source>
</evidence>
<evidence type="ECO:0000313" key="2">
    <source>
        <dbReference type="EMBL" id="BAE84807.1"/>
    </source>
</evidence>
<proteinExistence type="predicted"/>
<gene>
    <name evidence="2" type="ordered locus">DSY3018</name>
</gene>
<dbReference type="AlphaFoldDB" id="Q24T35"/>
<feature type="domain" description="DUF4422" evidence="1">
    <location>
        <begin position="154"/>
        <end position="341"/>
    </location>
</feature>
<dbReference type="eggNOG" id="COG1442">
    <property type="taxonomic scope" value="Bacteria"/>
</dbReference>
<dbReference type="EMBL" id="AP008230">
    <property type="protein sequence ID" value="BAE84807.1"/>
    <property type="molecule type" value="Genomic_DNA"/>
</dbReference>
<dbReference type="Proteomes" id="UP000001946">
    <property type="component" value="Chromosome"/>
</dbReference>
<dbReference type="KEGG" id="dsy:DSY3018"/>
<organism evidence="2 3">
    <name type="scientific">Desulfitobacterium hafniense (strain Y51)</name>
    <dbReference type="NCBI Taxonomy" id="138119"/>
    <lineage>
        <taxon>Bacteria</taxon>
        <taxon>Bacillati</taxon>
        <taxon>Bacillota</taxon>
        <taxon>Clostridia</taxon>
        <taxon>Eubacteriales</taxon>
        <taxon>Desulfitobacteriaceae</taxon>
        <taxon>Desulfitobacterium</taxon>
    </lineage>
</organism>
<reference evidence="2 3" key="1">
    <citation type="journal article" date="2006" name="J. Bacteriol.">
        <title>Complete genome sequence of the dehalorespiring bacterium Desulfitobacterium hafniense Y51 and comparison with Dehalococcoides ethenogenes 195.</title>
        <authorList>
            <person name="Nonaka H."/>
            <person name="Keresztes G."/>
            <person name="Shinoda Y."/>
            <person name="Ikenaga Y."/>
            <person name="Abe M."/>
            <person name="Naito K."/>
            <person name="Inatomi K."/>
            <person name="Furukawa K."/>
            <person name="Inui M."/>
            <person name="Yukawa H."/>
        </authorList>
    </citation>
    <scope>NUCLEOTIDE SEQUENCE [LARGE SCALE GENOMIC DNA]</scope>
    <source>
        <strain evidence="2 3">Y51</strain>
    </source>
</reference>
<name>Q24T35_DESHY</name>
<evidence type="ECO:0000259" key="1">
    <source>
        <dbReference type="Pfam" id="PF14393"/>
    </source>
</evidence>